<accession>A0A481YQT0</accession>
<protein>
    <submittedName>
        <fullName evidence="1">Uncharacterized protein</fullName>
    </submittedName>
</protein>
<dbReference type="SUPFAM" id="SSF52058">
    <property type="entry name" value="L domain-like"/>
    <property type="match status" value="1"/>
</dbReference>
<sequence>MQICNGTKTNGIRCRCKAKNGQYCGYHNKNNVICSFCNVNEISKFNVKQCWECIKNKKQKILEIKLKNTKKLECSDDLILDILALIWNFCDSDTKLKLRILCNYTYDKLAPTELYTHCSKIVFNRKSSMDALKVLHIQHNNKLNFVKYLDYLPNFRELYMPWHIPTQKFLNKLSENMEVLILDIFSSDINIIDISRFTNLRKLGNITDVPRNFVSSLSKLKEVTSNIELDLPKSITSFNELRWHRNNYKLENVDFLKGYNIVKLKHITTDLDLNFLSDSLEYFDGCLKYISQISECKKLKHINVGCKIPKDTIVDFPKLECLKIKNGSRFVNSTKLKKLICKNDDLSFIESFINLKYLKCNRLYNINNEVNLKYLELLTVDNKSLENLKLINADYFKLNKFKNENVEKIRDKFPYTKEEFPIFENIKTLEMYNTCKKYFLSIPLENFPNLEVLYINKIFKYMKTKCDKLKIKLREYDSYTFSQFKITII</sequence>
<gene>
    <name evidence="1" type="ORF">LCDPAC02_00130</name>
</gene>
<dbReference type="EMBL" id="MK500299">
    <property type="protein sequence ID" value="QBK84814.1"/>
    <property type="molecule type" value="Genomic_DNA"/>
</dbReference>
<proteinExistence type="predicted"/>
<evidence type="ECO:0000313" key="1">
    <source>
        <dbReference type="EMBL" id="QBK84814.1"/>
    </source>
</evidence>
<organism evidence="1">
    <name type="scientific">Pithovirus LCDPAC02</name>
    <dbReference type="NCBI Taxonomy" id="2506601"/>
    <lineage>
        <taxon>Viruses</taxon>
        <taxon>Pithoviruses</taxon>
    </lineage>
</organism>
<name>A0A481YQT0_9VIRU</name>
<reference evidence="1" key="1">
    <citation type="journal article" date="2019" name="MBio">
        <title>Virus Genomes from Deep Sea Sediments Expand the Ocean Megavirome and Support Independent Origins of Viral Gigantism.</title>
        <authorList>
            <person name="Backstrom D."/>
            <person name="Yutin N."/>
            <person name="Jorgensen S.L."/>
            <person name="Dharamshi J."/>
            <person name="Homa F."/>
            <person name="Zaremba-Niedwiedzka K."/>
            <person name="Spang A."/>
            <person name="Wolf Y.I."/>
            <person name="Koonin E.V."/>
            <person name="Ettema T.J."/>
        </authorList>
    </citation>
    <scope>NUCLEOTIDE SEQUENCE</scope>
</reference>